<dbReference type="AlphaFoldDB" id="A0A3P1WZ40"/>
<evidence type="ECO:0000256" key="1">
    <source>
        <dbReference type="ARBA" id="ARBA00022679"/>
    </source>
</evidence>
<name>A0A3P1WZ40_9ACTN</name>
<evidence type="ECO:0000313" key="4">
    <source>
        <dbReference type="Proteomes" id="UP000280935"/>
    </source>
</evidence>
<organism evidence="3 4">
    <name type="scientific">Arachnia propionica</name>
    <dbReference type="NCBI Taxonomy" id="1750"/>
    <lineage>
        <taxon>Bacteria</taxon>
        <taxon>Bacillati</taxon>
        <taxon>Actinomycetota</taxon>
        <taxon>Actinomycetes</taxon>
        <taxon>Propionibacteriales</taxon>
        <taxon>Propionibacteriaceae</taxon>
        <taxon>Arachnia</taxon>
    </lineage>
</organism>
<dbReference type="PANTHER" id="PTHR19136:SF81">
    <property type="entry name" value="MOLYBDENUM COFACTOR GUANYLYLTRANSFERASE"/>
    <property type="match status" value="1"/>
</dbReference>
<dbReference type="InterPro" id="IPR025877">
    <property type="entry name" value="MobA-like_NTP_Trfase"/>
</dbReference>
<dbReference type="GO" id="GO:0016779">
    <property type="term" value="F:nucleotidyltransferase activity"/>
    <property type="evidence" value="ECO:0007669"/>
    <property type="project" value="TreeGrafter"/>
</dbReference>
<dbReference type="Gene3D" id="3.90.550.10">
    <property type="entry name" value="Spore Coat Polysaccharide Biosynthesis Protein SpsA, Chain A"/>
    <property type="match status" value="1"/>
</dbReference>
<dbReference type="SUPFAM" id="SSF53448">
    <property type="entry name" value="Nucleotide-diphospho-sugar transferases"/>
    <property type="match status" value="1"/>
</dbReference>
<protein>
    <submittedName>
        <fullName evidence="3">Molybdopterin-guanine dinucleotide biosynthesis protein</fullName>
    </submittedName>
</protein>
<accession>A0A3P1WZ40</accession>
<reference evidence="3 4" key="1">
    <citation type="submission" date="2018-11" db="EMBL/GenBank/DDBJ databases">
        <title>Genomes From Bacteria Associated with the Canine Oral Cavity: a Test Case for Automated Genome-Based Taxonomic Assignment.</title>
        <authorList>
            <person name="Coil D.A."/>
            <person name="Jospin G."/>
            <person name="Darling A.E."/>
            <person name="Wallis C."/>
            <person name="Davis I.J."/>
            <person name="Harris S."/>
            <person name="Eisen J.A."/>
            <person name="Holcombe L.J."/>
            <person name="O'Flynn C."/>
        </authorList>
    </citation>
    <scope>NUCLEOTIDE SEQUENCE [LARGE SCALE GENOMIC DNA]</scope>
    <source>
        <strain evidence="3 4">OH2822_COT-296</strain>
    </source>
</reference>
<proteinExistence type="predicted"/>
<dbReference type="EMBL" id="RQYT01000001">
    <property type="protein sequence ID" value="RRD51356.1"/>
    <property type="molecule type" value="Genomic_DNA"/>
</dbReference>
<evidence type="ECO:0000313" key="3">
    <source>
        <dbReference type="EMBL" id="RRD51356.1"/>
    </source>
</evidence>
<dbReference type="OrthoDB" id="4408226at2"/>
<dbReference type="Proteomes" id="UP000280935">
    <property type="component" value="Unassembled WGS sequence"/>
</dbReference>
<feature type="domain" description="MobA-like NTP transferase" evidence="2">
    <location>
        <begin position="14"/>
        <end position="169"/>
    </location>
</feature>
<dbReference type="PANTHER" id="PTHR19136">
    <property type="entry name" value="MOLYBDENUM COFACTOR GUANYLYLTRANSFERASE"/>
    <property type="match status" value="1"/>
</dbReference>
<dbReference type="Pfam" id="PF12804">
    <property type="entry name" value="NTP_transf_3"/>
    <property type="match status" value="1"/>
</dbReference>
<keyword evidence="1" id="KW-0808">Transferase</keyword>
<dbReference type="InterPro" id="IPR029044">
    <property type="entry name" value="Nucleotide-diphossugar_trans"/>
</dbReference>
<evidence type="ECO:0000259" key="2">
    <source>
        <dbReference type="Pfam" id="PF12804"/>
    </source>
</evidence>
<sequence length="200" mass="21335">MCCLPSRAGESRIGVVLAGGRSSRMGVDKLELSREGETLLQGCVTAALDVCERVLIVSPDRPGFRDDRVDFLLEDPPHGGPAAGLAAAVATLEGSPDDTEVLVLAGDLVDPAAVVGALTDAAFGGDGVVLEDEEGWPQYLAARYRLLSLRRVLEAWGHARGLSVRRVLKPLNLERKNVSNSVTMDLDTPDLARRYGFMAP</sequence>
<gene>
    <name evidence="3" type="ORF">EII35_00270</name>
</gene>
<dbReference type="RefSeq" id="WP_125226458.1">
    <property type="nucleotide sequence ID" value="NZ_RQYT01000001.1"/>
</dbReference>
<comment type="caution">
    <text evidence="3">The sequence shown here is derived from an EMBL/GenBank/DDBJ whole genome shotgun (WGS) entry which is preliminary data.</text>
</comment>